<protein>
    <submittedName>
        <fullName evidence="1">3794_t:CDS:1</fullName>
    </submittedName>
</protein>
<organism evidence="1 2">
    <name type="scientific">Racocetra persica</name>
    <dbReference type="NCBI Taxonomy" id="160502"/>
    <lineage>
        <taxon>Eukaryota</taxon>
        <taxon>Fungi</taxon>
        <taxon>Fungi incertae sedis</taxon>
        <taxon>Mucoromycota</taxon>
        <taxon>Glomeromycotina</taxon>
        <taxon>Glomeromycetes</taxon>
        <taxon>Diversisporales</taxon>
        <taxon>Gigasporaceae</taxon>
        <taxon>Racocetra</taxon>
    </lineage>
</organism>
<sequence>MRESYLSSPVSEPEKTKNILLVVSGIALFLDFASLLIFIEKISIYLIIGVMFYFSHIKARLPLKYKTLSLFSSTSKIASQKLINFLIINTPTSVSDILNQIPNSCCICQEPIKKPVAVLECDHILHFNCAIEFFAIGKNITCPVKNCQNRIKNIEAVEKDIGDLAEALKPGNTPKVRSFLREISKDLPYSDASSEIEEIPPLTAQGFLLLYVNIDQAKELLARLERNVVHAKKEVVLSYYQFGKADAEKLKELLKISIPLHTAQSKIVAEIKKLLPSGTSINVIKRRIATARKIYDIFSTIGEDKIQRIRNFSASSIGAFKKDKIEFIKTGDNKPKFREKGK</sequence>
<gene>
    <name evidence="1" type="ORF">RPERSI_LOCUS11897</name>
</gene>
<name>A0ACA9PX22_9GLOM</name>
<accession>A0ACA9PX22</accession>
<comment type="caution">
    <text evidence="1">The sequence shown here is derived from an EMBL/GenBank/DDBJ whole genome shotgun (WGS) entry which is preliminary data.</text>
</comment>
<dbReference type="Proteomes" id="UP000789920">
    <property type="component" value="Unassembled WGS sequence"/>
</dbReference>
<reference evidence="1" key="1">
    <citation type="submission" date="2021-06" db="EMBL/GenBank/DDBJ databases">
        <authorList>
            <person name="Kallberg Y."/>
            <person name="Tangrot J."/>
            <person name="Rosling A."/>
        </authorList>
    </citation>
    <scope>NUCLEOTIDE SEQUENCE</scope>
    <source>
        <strain evidence="1">MA461A</strain>
    </source>
</reference>
<evidence type="ECO:0000313" key="1">
    <source>
        <dbReference type="EMBL" id="CAG8728182.1"/>
    </source>
</evidence>
<feature type="non-terminal residue" evidence="1">
    <location>
        <position position="342"/>
    </location>
</feature>
<proteinExistence type="predicted"/>
<evidence type="ECO:0000313" key="2">
    <source>
        <dbReference type="Proteomes" id="UP000789920"/>
    </source>
</evidence>
<keyword evidence="2" id="KW-1185">Reference proteome</keyword>
<dbReference type="EMBL" id="CAJVQC010024904">
    <property type="protein sequence ID" value="CAG8728182.1"/>
    <property type="molecule type" value="Genomic_DNA"/>
</dbReference>